<proteinExistence type="predicted"/>
<accession>A0A2S4UI19</accession>
<evidence type="ECO:0000256" key="1">
    <source>
        <dbReference type="SAM" id="MobiDB-lite"/>
    </source>
</evidence>
<gene>
    <name evidence="2" type="ORF">PSTT_15329</name>
</gene>
<dbReference type="VEuPathDB" id="FungiDB:PSHT_11927"/>
<reference evidence="2" key="1">
    <citation type="submission" date="2017-12" db="EMBL/GenBank/DDBJ databases">
        <title>Gene loss provides genomic basis for host adaptation in cereal stripe rust fungi.</title>
        <authorList>
            <person name="Xia C."/>
        </authorList>
    </citation>
    <scope>NUCLEOTIDE SEQUENCE [LARGE SCALE GENOMIC DNA]</scope>
    <source>
        <strain evidence="2">93-210</strain>
    </source>
</reference>
<sequence length="176" mass="19245">MAGHSQDSKPTSTITNGTKDSTTTNGKLDPYQFIAKGSTHELRPDLGTVIPSRNPFSFYWFNLLSLEDNGVPNIRAVKVGLVHLKFDPTTTFSTSTSTNSTTAINSGNDPGLIKNIISKKWKLFRVLWTNPQLILIKDVGLASGLQESIKLAGDRNHANPEDQLVVRITGLEPDLV</sequence>
<evidence type="ECO:0000313" key="2">
    <source>
        <dbReference type="EMBL" id="POV96952.1"/>
    </source>
</evidence>
<name>A0A2S4UI19_9BASI</name>
<keyword evidence="3" id="KW-1185">Reference proteome</keyword>
<dbReference type="Proteomes" id="UP000239156">
    <property type="component" value="Unassembled WGS sequence"/>
</dbReference>
<feature type="compositionally biased region" description="Polar residues" evidence="1">
    <location>
        <begin position="8"/>
        <end position="26"/>
    </location>
</feature>
<dbReference type="EMBL" id="PKSL01000278">
    <property type="protein sequence ID" value="POV96952.1"/>
    <property type="molecule type" value="Genomic_DNA"/>
</dbReference>
<dbReference type="AlphaFoldDB" id="A0A2S4UI19"/>
<comment type="caution">
    <text evidence="2">The sequence shown here is derived from an EMBL/GenBank/DDBJ whole genome shotgun (WGS) entry which is preliminary data.</text>
</comment>
<feature type="region of interest" description="Disordered" evidence="1">
    <location>
        <begin position="1"/>
        <end position="30"/>
    </location>
</feature>
<evidence type="ECO:0000313" key="3">
    <source>
        <dbReference type="Proteomes" id="UP000239156"/>
    </source>
</evidence>
<organism evidence="2 3">
    <name type="scientific">Puccinia striiformis</name>
    <dbReference type="NCBI Taxonomy" id="27350"/>
    <lineage>
        <taxon>Eukaryota</taxon>
        <taxon>Fungi</taxon>
        <taxon>Dikarya</taxon>
        <taxon>Basidiomycota</taxon>
        <taxon>Pucciniomycotina</taxon>
        <taxon>Pucciniomycetes</taxon>
        <taxon>Pucciniales</taxon>
        <taxon>Pucciniaceae</taxon>
        <taxon>Puccinia</taxon>
    </lineage>
</organism>
<dbReference type="VEuPathDB" id="FungiDB:PSTT_15329"/>
<protein>
    <submittedName>
        <fullName evidence="2">Uncharacterized protein</fullName>
    </submittedName>
</protein>